<name>A0A087US06_STEMI</name>
<dbReference type="GO" id="GO:0003676">
    <property type="term" value="F:nucleic acid binding"/>
    <property type="evidence" value="ECO:0007669"/>
    <property type="project" value="InterPro"/>
</dbReference>
<keyword evidence="5" id="KW-0378">Hydrolase</keyword>
<evidence type="ECO:0000256" key="5">
    <source>
        <dbReference type="ARBA" id="ARBA00022801"/>
    </source>
</evidence>
<feature type="region of interest" description="Disordered" evidence="8">
    <location>
        <begin position="100"/>
        <end position="132"/>
    </location>
</feature>
<evidence type="ECO:0000313" key="10">
    <source>
        <dbReference type="EMBL" id="KFM80145.1"/>
    </source>
</evidence>
<gene>
    <name evidence="10" type="ORF">X975_18463</name>
</gene>
<dbReference type="GO" id="GO:0006364">
    <property type="term" value="P:rRNA processing"/>
    <property type="evidence" value="ECO:0007669"/>
    <property type="project" value="InterPro"/>
</dbReference>
<dbReference type="CDD" id="cd06144">
    <property type="entry name" value="REX4_like"/>
    <property type="match status" value="1"/>
</dbReference>
<dbReference type="InterPro" id="IPR036397">
    <property type="entry name" value="RNaseH_sf"/>
</dbReference>
<dbReference type="PANTHER" id="PTHR12801">
    <property type="entry name" value="RNA EXONUCLEASE REXO1 / RECO3 FAMILY MEMBER-RELATED"/>
    <property type="match status" value="1"/>
</dbReference>
<dbReference type="GO" id="GO:0005634">
    <property type="term" value="C:nucleus"/>
    <property type="evidence" value="ECO:0007669"/>
    <property type="project" value="UniProtKB-SubCell"/>
</dbReference>
<dbReference type="InterPro" id="IPR013520">
    <property type="entry name" value="Ribonucl_H"/>
</dbReference>
<keyword evidence="4" id="KW-0540">Nuclease</keyword>
<dbReference type="InterPro" id="IPR012337">
    <property type="entry name" value="RNaseH-like_sf"/>
</dbReference>
<dbReference type="Pfam" id="PF00929">
    <property type="entry name" value="RNase_T"/>
    <property type="match status" value="1"/>
</dbReference>
<dbReference type="STRING" id="407821.A0A087US06"/>
<accession>A0A087US06</accession>
<evidence type="ECO:0000256" key="7">
    <source>
        <dbReference type="ARBA" id="ARBA00023242"/>
    </source>
</evidence>
<evidence type="ECO:0000259" key="9">
    <source>
        <dbReference type="SMART" id="SM00479"/>
    </source>
</evidence>
<comment type="subcellular location">
    <subcellularLocation>
        <location evidence="1">Nucleus</location>
    </subcellularLocation>
</comment>
<organism evidence="10 11">
    <name type="scientific">Stegodyphus mimosarum</name>
    <name type="common">African social velvet spider</name>
    <dbReference type="NCBI Taxonomy" id="407821"/>
    <lineage>
        <taxon>Eukaryota</taxon>
        <taxon>Metazoa</taxon>
        <taxon>Ecdysozoa</taxon>
        <taxon>Arthropoda</taxon>
        <taxon>Chelicerata</taxon>
        <taxon>Arachnida</taxon>
        <taxon>Araneae</taxon>
        <taxon>Araneomorphae</taxon>
        <taxon>Entelegynae</taxon>
        <taxon>Eresoidea</taxon>
        <taxon>Eresidae</taxon>
        <taxon>Stegodyphus</taxon>
    </lineage>
</organism>
<evidence type="ECO:0000256" key="8">
    <source>
        <dbReference type="SAM" id="MobiDB-lite"/>
    </source>
</evidence>
<dbReference type="SUPFAM" id="SSF53098">
    <property type="entry name" value="Ribonuclease H-like"/>
    <property type="match status" value="1"/>
</dbReference>
<keyword evidence="6 10" id="KW-0269">Exonuclease</keyword>
<evidence type="ECO:0000256" key="6">
    <source>
        <dbReference type="ARBA" id="ARBA00022839"/>
    </source>
</evidence>
<reference evidence="10 11" key="1">
    <citation type="submission" date="2013-11" db="EMBL/GenBank/DDBJ databases">
        <title>Genome sequencing of Stegodyphus mimosarum.</title>
        <authorList>
            <person name="Bechsgaard J."/>
        </authorList>
    </citation>
    <scope>NUCLEOTIDE SEQUENCE [LARGE SCALE GENOMIC DNA]</scope>
</reference>
<dbReference type="Gene3D" id="3.30.420.10">
    <property type="entry name" value="Ribonuclease H-like superfamily/Ribonuclease H"/>
    <property type="match status" value="1"/>
</dbReference>
<proteinExistence type="inferred from homology"/>
<protein>
    <recommendedName>
        <fullName evidence="3">RNA exonuclease 4</fullName>
    </recommendedName>
</protein>
<dbReference type="GO" id="GO:0008408">
    <property type="term" value="F:3'-5' exonuclease activity"/>
    <property type="evidence" value="ECO:0007669"/>
    <property type="project" value="InterPro"/>
</dbReference>
<dbReference type="SMART" id="SM00479">
    <property type="entry name" value="EXOIII"/>
    <property type="match status" value="1"/>
</dbReference>
<dbReference type="OrthoDB" id="8191639at2759"/>
<dbReference type="EMBL" id="KK121297">
    <property type="protein sequence ID" value="KFM80145.1"/>
    <property type="molecule type" value="Genomic_DNA"/>
</dbReference>
<evidence type="ECO:0000256" key="2">
    <source>
        <dbReference type="ARBA" id="ARBA00010489"/>
    </source>
</evidence>
<dbReference type="PANTHER" id="PTHR12801:SF158">
    <property type="entry name" value="RNA EXONUCLEASE 4"/>
    <property type="match status" value="1"/>
</dbReference>
<evidence type="ECO:0000256" key="4">
    <source>
        <dbReference type="ARBA" id="ARBA00022722"/>
    </source>
</evidence>
<dbReference type="InterPro" id="IPR047021">
    <property type="entry name" value="REXO1/3/4-like"/>
</dbReference>
<feature type="compositionally biased region" description="Basic and acidic residues" evidence="8">
    <location>
        <begin position="103"/>
        <end position="132"/>
    </location>
</feature>
<evidence type="ECO:0000256" key="3">
    <source>
        <dbReference type="ARBA" id="ARBA00016937"/>
    </source>
</evidence>
<keyword evidence="7" id="KW-0539">Nucleus</keyword>
<sequence length="368" mass="41583">MGKTKMQLAKKKCKKRKLGTEEKPIFMHNEFDGLANWLQMQKVIESTKEKSSEKFSDSTKKEFVSKKHKRFKCDFSKSSVDSINVTSSSESASLSMSSLQKSMDVKTSHSSDKAQSKLLKSEKVSPEKEIHSKKMSYTPNCVKKVSKNEKKGSTPFAFHFEKSDSSSKCTQNSKVNGIDVKDNPRLTKAVAIDCEMVGAGPNGEDSILARVSIVNAFGECIYDKFVKPTEKVTDYRTHVSGVRPADLLKGKDLSEVQKDVDKIIDGRIVVGHALKHDFKVLFLGHPYFLIRDTSRYKPFRDKCGSRTPSLKKLTEKFLGCKIQTGEHNSVEDARAAMLLYLQNKREWEKQMRKKKPKKMKSSEVQTAS</sequence>
<dbReference type="FunFam" id="3.30.420.10:FF:000007">
    <property type="entry name" value="Interferon-stimulated exonuclease gene 20"/>
    <property type="match status" value="1"/>
</dbReference>
<comment type="similarity">
    <text evidence="2">Belongs to the REXO4 family.</text>
</comment>
<dbReference type="AlphaFoldDB" id="A0A087US06"/>
<feature type="non-terminal residue" evidence="10">
    <location>
        <position position="368"/>
    </location>
</feature>
<evidence type="ECO:0000256" key="1">
    <source>
        <dbReference type="ARBA" id="ARBA00004123"/>
    </source>
</evidence>
<evidence type="ECO:0000313" key="11">
    <source>
        <dbReference type="Proteomes" id="UP000054359"/>
    </source>
</evidence>
<feature type="domain" description="Exonuclease" evidence="9">
    <location>
        <begin position="188"/>
        <end position="349"/>
    </location>
</feature>
<dbReference type="InterPro" id="IPR037431">
    <property type="entry name" value="REX4_DEDDh_dom"/>
</dbReference>
<keyword evidence="11" id="KW-1185">Reference proteome</keyword>
<dbReference type="Proteomes" id="UP000054359">
    <property type="component" value="Unassembled WGS sequence"/>
</dbReference>
<feature type="region of interest" description="Disordered" evidence="8">
    <location>
        <begin position="349"/>
        <end position="368"/>
    </location>
</feature>